<dbReference type="HOGENOM" id="CLU_095115_0_0_1"/>
<organism evidence="2 3">
    <name type="scientific">Amborella trichopoda</name>
    <dbReference type="NCBI Taxonomy" id="13333"/>
    <lineage>
        <taxon>Eukaryota</taxon>
        <taxon>Viridiplantae</taxon>
        <taxon>Streptophyta</taxon>
        <taxon>Embryophyta</taxon>
        <taxon>Tracheophyta</taxon>
        <taxon>Spermatophyta</taxon>
        <taxon>Magnoliopsida</taxon>
        <taxon>Amborellales</taxon>
        <taxon>Amborellaceae</taxon>
        <taxon>Amborella</taxon>
    </lineage>
</organism>
<evidence type="ECO:0000256" key="1">
    <source>
        <dbReference type="SAM" id="MobiDB-lite"/>
    </source>
</evidence>
<reference evidence="3" key="1">
    <citation type="journal article" date="2013" name="Science">
        <title>The Amborella genome and the evolution of flowering plants.</title>
        <authorList>
            <consortium name="Amborella Genome Project"/>
        </authorList>
    </citation>
    <scope>NUCLEOTIDE SEQUENCE [LARGE SCALE GENOMIC DNA]</scope>
</reference>
<evidence type="ECO:0000313" key="3">
    <source>
        <dbReference type="Proteomes" id="UP000017836"/>
    </source>
</evidence>
<dbReference type="EMBL" id="KI392311">
    <property type="protein sequence ID" value="ERN17816.1"/>
    <property type="molecule type" value="Genomic_DNA"/>
</dbReference>
<dbReference type="Proteomes" id="UP000017836">
    <property type="component" value="Unassembled WGS sequence"/>
</dbReference>
<name>U5CWV3_AMBTC</name>
<evidence type="ECO:0000313" key="2">
    <source>
        <dbReference type="EMBL" id="ERN17816.1"/>
    </source>
</evidence>
<dbReference type="Gramene" id="ERN17816">
    <property type="protein sequence ID" value="ERN17816"/>
    <property type="gene ID" value="AMTR_s00047p00175150"/>
</dbReference>
<dbReference type="AlphaFoldDB" id="U5CWV3"/>
<feature type="region of interest" description="Disordered" evidence="1">
    <location>
        <begin position="87"/>
        <end position="134"/>
    </location>
</feature>
<evidence type="ECO:0008006" key="4">
    <source>
        <dbReference type="Google" id="ProtNLM"/>
    </source>
</evidence>
<sequence length="208" mass="23133">MGHENIGGKRNLQWTQPEEDLFIQLMETEIRATGQGGDLKKGAWKRMENEWANKYHSKTLLEYSLLNKIYKGGTAYGTYKSIGGGIRIEPESPNTSISNDLPLKVQDESSSSTSKRKQSQTPIGTHRQKKQPSIAESMSLAMTEMTQSIKMLACDTVNNSNTPVVDGPSKARRDACKIVESMWKVGEVGDDALLSTERIFQDSTKAEM</sequence>
<gene>
    <name evidence="2" type="ORF">AMTR_s00047p00175150</name>
</gene>
<protein>
    <recommendedName>
        <fullName evidence="4">Myb/SANT-like domain-containing protein</fullName>
    </recommendedName>
</protein>
<accession>U5CWV3</accession>
<proteinExistence type="predicted"/>
<keyword evidence="3" id="KW-1185">Reference proteome</keyword>